<keyword evidence="3 8" id="KW-0812">Transmembrane</keyword>
<feature type="transmembrane region" description="Helical" evidence="8">
    <location>
        <begin position="6"/>
        <end position="24"/>
    </location>
</feature>
<dbReference type="Proteomes" id="UP000182126">
    <property type="component" value="Chromosome I"/>
</dbReference>
<feature type="transmembrane region" description="Helical" evidence="8">
    <location>
        <begin position="36"/>
        <end position="62"/>
    </location>
</feature>
<evidence type="ECO:0000256" key="8">
    <source>
        <dbReference type="SAM" id="Phobius"/>
    </source>
</evidence>
<evidence type="ECO:0000256" key="4">
    <source>
        <dbReference type="ARBA" id="ARBA00022746"/>
    </source>
</evidence>
<protein>
    <submittedName>
        <fullName evidence="9">Lycopene cyclase domain-containing protein</fullName>
    </submittedName>
</protein>
<dbReference type="eggNOG" id="COG3266">
    <property type="taxonomic scope" value="Bacteria"/>
</dbReference>
<dbReference type="GO" id="GO:0045436">
    <property type="term" value="F:lycopene beta cyclase activity"/>
    <property type="evidence" value="ECO:0007669"/>
    <property type="project" value="UniProtKB-ARBA"/>
</dbReference>
<dbReference type="EMBL" id="LT629770">
    <property type="protein sequence ID" value="SDS11932.1"/>
    <property type="molecule type" value="Genomic_DNA"/>
</dbReference>
<keyword evidence="7" id="KW-0413">Isomerase</keyword>
<dbReference type="GO" id="GO:0016117">
    <property type="term" value="P:carotenoid biosynthetic process"/>
    <property type="evidence" value="ECO:0007669"/>
    <property type="project" value="UniProtKB-KW"/>
</dbReference>
<comment type="subcellular location">
    <subcellularLocation>
        <location evidence="1">Membrane</location>
        <topology evidence="1">Multi-pass membrane protein</topology>
    </subcellularLocation>
</comment>
<dbReference type="NCBIfam" id="TIGR03462">
    <property type="entry name" value="CarR_dom_SF"/>
    <property type="match status" value="1"/>
</dbReference>
<evidence type="ECO:0000256" key="1">
    <source>
        <dbReference type="ARBA" id="ARBA00004141"/>
    </source>
</evidence>
<reference evidence="9 10" key="1">
    <citation type="submission" date="2016-10" db="EMBL/GenBank/DDBJ databases">
        <authorList>
            <person name="de Groot N.N."/>
        </authorList>
    </citation>
    <scope>NUCLEOTIDE SEQUENCE [LARGE SCALE GENOMIC DNA]</scope>
    <source>
        <strain evidence="9 10">DSM 15019</strain>
    </source>
</reference>
<evidence type="ECO:0000256" key="7">
    <source>
        <dbReference type="ARBA" id="ARBA00023235"/>
    </source>
</evidence>
<keyword evidence="4" id="KW-0125">Carotenoid biosynthesis</keyword>
<dbReference type="GO" id="GO:0016020">
    <property type="term" value="C:membrane"/>
    <property type="evidence" value="ECO:0007669"/>
    <property type="project" value="UniProtKB-SubCell"/>
</dbReference>
<evidence type="ECO:0000313" key="9">
    <source>
        <dbReference type="EMBL" id="SDS11932.1"/>
    </source>
</evidence>
<evidence type="ECO:0000256" key="5">
    <source>
        <dbReference type="ARBA" id="ARBA00022989"/>
    </source>
</evidence>
<accession>A0A1H1PKY3</accession>
<evidence type="ECO:0000256" key="3">
    <source>
        <dbReference type="ARBA" id="ARBA00022692"/>
    </source>
</evidence>
<name>A0A1H1PKY3_9MICO</name>
<feature type="transmembrane region" description="Helical" evidence="8">
    <location>
        <begin position="82"/>
        <end position="102"/>
    </location>
</feature>
<evidence type="ECO:0000313" key="10">
    <source>
        <dbReference type="Proteomes" id="UP000182126"/>
    </source>
</evidence>
<organism evidence="9 10">
    <name type="scientific">Microbacterium paraoxydans</name>
    <dbReference type="NCBI Taxonomy" id="199592"/>
    <lineage>
        <taxon>Bacteria</taxon>
        <taxon>Bacillati</taxon>
        <taxon>Actinomycetota</taxon>
        <taxon>Actinomycetes</taxon>
        <taxon>Micrococcales</taxon>
        <taxon>Microbacteriaceae</taxon>
        <taxon>Microbacterium</taxon>
    </lineage>
</organism>
<gene>
    <name evidence="9" type="ORF">SAMN04489809_1125</name>
</gene>
<keyword evidence="5 8" id="KW-1133">Transmembrane helix</keyword>
<comment type="pathway">
    <text evidence="2">Carotenoid biosynthesis.</text>
</comment>
<dbReference type="AlphaFoldDB" id="A0A1H1PKY3"/>
<sequence>MMGAIYLAALLVSLGCMLLLDWRFRLFFWRDAVAAAVVTAVGLAFFLVWDVAGIAAGIFFRGEAAIATGIVLAPELPLEEPIFLVFLVVCTMVLYGGAVRLLERRHGTSQAQGAAR</sequence>
<dbReference type="GO" id="GO:0016872">
    <property type="term" value="F:intramolecular lyase activity"/>
    <property type="evidence" value="ECO:0007669"/>
    <property type="project" value="InterPro"/>
</dbReference>
<evidence type="ECO:0000256" key="2">
    <source>
        <dbReference type="ARBA" id="ARBA00004829"/>
    </source>
</evidence>
<evidence type="ECO:0000256" key="6">
    <source>
        <dbReference type="ARBA" id="ARBA00023136"/>
    </source>
</evidence>
<dbReference type="InterPro" id="IPR017825">
    <property type="entry name" value="Lycopene_cyclase_dom"/>
</dbReference>
<keyword evidence="6 8" id="KW-0472">Membrane</keyword>
<proteinExistence type="predicted"/>